<evidence type="ECO:0000313" key="3">
    <source>
        <dbReference type="Proteomes" id="UP001501442"/>
    </source>
</evidence>
<sequence length="88" mass="9346">MINICGDGRGIRRSAEVRFRPALGECPFPGAVEVPGGARPRRDGTRAGSASQGRLVRGVANTIRPQVWDCAAHSVLDHSVCPQTRPVA</sequence>
<proteinExistence type="predicted"/>
<comment type="caution">
    <text evidence="2">The sequence shown here is derived from an EMBL/GenBank/DDBJ whole genome shotgun (WGS) entry which is preliminary data.</text>
</comment>
<dbReference type="Proteomes" id="UP001501442">
    <property type="component" value="Unassembled WGS sequence"/>
</dbReference>
<evidence type="ECO:0000256" key="1">
    <source>
        <dbReference type="SAM" id="MobiDB-lite"/>
    </source>
</evidence>
<dbReference type="EMBL" id="BAABHK010000014">
    <property type="protein sequence ID" value="GAA4634748.1"/>
    <property type="molecule type" value="Genomic_DNA"/>
</dbReference>
<accession>A0ABP8UNG9</accession>
<name>A0ABP8UNG9_9ACTN</name>
<gene>
    <name evidence="2" type="ORF">GCM10023196_077480</name>
</gene>
<evidence type="ECO:0000313" key="2">
    <source>
        <dbReference type="EMBL" id="GAA4634748.1"/>
    </source>
</evidence>
<keyword evidence="3" id="KW-1185">Reference proteome</keyword>
<feature type="region of interest" description="Disordered" evidence="1">
    <location>
        <begin position="32"/>
        <end position="53"/>
    </location>
</feature>
<reference evidence="3" key="1">
    <citation type="journal article" date="2019" name="Int. J. Syst. Evol. Microbiol.">
        <title>The Global Catalogue of Microorganisms (GCM) 10K type strain sequencing project: providing services to taxonomists for standard genome sequencing and annotation.</title>
        <authorList>
            <consortium name="The Broad Institute Genomics Platform"/>
            <consortium name="The Broad Institute Genome Sequencing Center for Infectious Disease"/>
            <person name="Wu L."/>
            <person name="Ma J."/>
        </authorList>
    </citation>
    <scope>NUCLEOTIDE SEQUENCE [LARGE SCALE GENOMIC DNA]</scope>
    <source>
        <strain evidence="3">JCM 17939</strain>
    </source>
</reference>
<protein>
    <submittedName>
        <fullName evidence="2">Uncharacterized protein</fullName>
    </submittedName>
</protein>
<organism evidence="2 3">
    <name type="scientific">Actinoallomurus vinaceus</name>
    <dbReference type="NCBI Taxonomy" id="1080074"/>
    <lineage>
        <taxon>Bacteria</taxon>
        <taxon>Bacillati</taxon>
        <taxon>Actinomycetota</taxon>
        <taxon>Actinomycetes</taxon>
        <taxon>Streptosporangiales</taxon>
        <taxon>Thermomonosporaceae</taxon>
        <taxon>Actinoallomurus</taxon>
    </lineage>
</organism>